<keyword evidence="2" id="KW-1185">Reference proteome</keyword>
<accession>A0A1I3HQK8</accession>
<reference evidence="2" key="1">
    <citation type="submission" date="2016-10" db="EMBL/GenBank/DDBJ databases">
        <authorList>
            <person name="Varghese N."/>
            <person name="Submissions S."/>
        </authorList>
    </citation>
    <scope>NUCLEOTIDE SEQUENCE [LARGE SCALE GENOMIC DNA]</scope>
    <source>
        <strain evidence="2">DSM 26348</strain>
    </source>
</reference>
<dbReference type="Proteomes" id="UP000199518">
    <property type="component" value="Unassembled WGS sequence"/>
</dbReference>
<organism evidence="1 2">
    <name type="scientific">Planctomicrobium piriforme</name>
    <dbReference type="NCBI Taxonomy" id="1576369"/>
    <lineage>
        <taxon>Bacteria</taxon>
        <taxon>Pseudomonadati</taxon>
        <taxon>Planctomycetota</taxon>
        <taxon>Planctomycetia</taxon>
        <taxon>Planctomycetales</taxon>
        <taxon>Planctomycetaceae</taxon>
        <taxon>Planctomicrobium</taxon>
    </lineage>
</organism>
<name>A0A1I3HQK8_9PLAN</name>
<gene>
    <name evidence="1" type="ORF">SAMN05421753_108151</name>
</gene>
<evidence type="ECO:0000313" key="1">
    <source>
        <dbReference type="EMBL" id="SFI37847.1"/>
    </source>
</evidence>
<dbReference type="EMBL" id="FOQD01000008">
    <property type="protein sequence ID" value="SFI37847.1"/>
    <property type="molecule type" value="Genomic_DNA"/>
</dbReference>
<protein>
    <submittedName>
        <fullName evidence="1">Uncharacterized protein</fullName>
    </submittedName>
</protein>
<sequence>MNFDVEAAYKKIYELVASNASVSDSMQQMIRLCELNFPHGDWDALAKIDYDADVASLSGWIPDVLWKYPDPFPEFKGLFFGLCNPLREYGTQLDMYLAYMQEYNSHKIEYDWLFVADTPYPPNAFANSKSLQQIWDVAYGTPNGLNNKASRPLCLAFAAFAARSLLENLNPSEISRRSTQIGVVVGFDTGDILTIGELTDNGFEAASP</sequence>
<proteinExistence type="predicted"/>
<dbReference type="OrthoDB" id="5381377at2"/>
<dbReference type="RefSeq" id="WP_092050453.1">
    <property type="nucleotide sequence ID" value="NZ_FOQD01000008.1"/>
</dbReference>
<evidence type="ECO:0000313" key="2">
    <source>
        <dbReference type="Proteomes" id="UP000199518"/>
    </source>
</evidence>
<dbReference type="AlphaFoldDB" id="A0A1I3HQK8"/>